<keyword evidence="6" id="KW-1185">Reference proteome</keyword>
<protein>
    <submittedName>
        <fullName evidence="5">Succinate-coenzyme a beta subunit</fullName>
    </submittedName>
</protein>
<dbReference type="SUPFAM" id="SSF56059">
    <property type="entry name" value="Glutathione synthetase ATP-binding domain-like"/>
    <property type="match status" value="1"/>
</dbReference>
<evidence type="ECO:0000259" key="4">
    <source>
        <dbReference type="PROSITE" id="PS50975"/>
    </source>
</evidence>
<dbReference type="VEuPathDB" id="ToxoDB:cyc_05314"/>
<dbReference type="Pfam" id="PF08442">
    <property type="entry name" value="ATP-grasp_2"/>
    <property type="match status" value="1"/>
</dbReference>
<dbReference type="AlphaFoldDB" id="A0A1D3CWM3"/>
<feature type="domain" description="ATP-grasp" evidence="4">
    <location>
        <begin position="123"/>
        <end position="174"/>
    </location>
</feature>
<sequence>MSKIEIRLVFLRIFSPSPASGATSYRHEGSERGYWPCLQETPQSHLQYTERPSCLGIRVSLLLFRSIFTQMQPLIRLVGGGGSFLRARRWGSPSLGALGAGHRAAGVCLQQQRYLNLHEYQSMHLLQQFQIQTPSFSAAHTPEEVFAAAEQLQQQNPGRPVIVKAQVLAGGRGLGHFAENGFKGGVHSCQTAEDAKEVAKNMLGHTLVTKQTGATGKPCNVVLVCEQFKVKREMYLAMLLDRTSGGPMLIGSSIGGTSIEDIAKEHPEAIIKMPIDLVKGKRTYTRRFSPALESSCSVIPASLPFR</sequence>
<gene>
    <name evidence="5" type="ORF">cyc_05314</name>
</gene>
<keyword evidence="1" id="KW-0816">Tricarboxylic acid cycle</keyword>
<evidence type="ECO:0000313" key="6">
    <source>
        <dbReference type="Proteomes" id="UP000095192"/>
    </source>
</evidence>
<dbReference type="GO" id="GO:0005739">
    <property type="term" value="C:mitochondrion"/>
    <property type="evidence" value="ECO:0007669"/>
    <property type="project" value="TreeGrafter"/>
</dbReference>
<dbReference type="EMBL" id="JROU02001683">
    <property type="protein sequence ID" value="OEH75593.1"/>
    <property type="molecule type" value="Genomic_DNA"/>
</dbReference>
<name>A0A1D3CWM3_9EIME</name>
<comment type="caution">
    <text evidence="5">The sequence shown here is derived from an EMBL/GenBank/DDBJ whole genome shotgun (WGS) entry which is preliminary data.</text>
</comment>
<dbReference type="FunFam" id="3.30.1490.20:FF:000004">
    <property type="entry name" value="Succinate--CoA ligase [ADP-forming] subunit beta, mitochondrial"/>
    <property type="match status" value="1"/>
</dbReference>
<dbReference type="InterPro" id="IPR011761">
    <property type="entry name" value="ATP-grasp"/>
</dbReference>
<keyword evidence="2 3" id="KW-0067">ATP-binding</keyword>
<dbReference type="GO" id="GO:0005524">
    <property type="term" value="F:ATP binding"/>
    <property type="evidence" value="ECO:0007669"/>
    <property type="project" value="UniProtKB-UniRule"/>
</dbReference>
<dbReference type="GO" id="GO:0006099">
    <property type="term" value="P:tricarboxylic acid cycle"/>
    <property type="evidence" value="ECO:0007669"/>
    <property type="project" value="UniProtKB-UniPathway"/>
</dbReference>
<dbReference type="GO" id="GO:0006104">
    <property type="term" value="P:succinyl-CoA metabolic process"/>
    <property type="evidence" value="ECO:0007669"/>
    <property type="project" value="TreeGrafter"/>
</dbReference>
<evidence type="ECO:0000256" key="2">
    <source>
        <dbReference type="ARBA" id="ARBA00022840"/>
    </source>
</evidence>
<organism evidence="5 6">
    <name type="scientific">Cyclospora cayetanensis</name>
    <dbReference type="NCBI Taxonomy" id="88456"/>
    <lineage>
        <taxon>Eukaryota</taxon>
        <taxon>Sar</taxon>
        <taxon>Alveolata</taxon>
        <taxon>Apicomplexa</taxon>
        <taxon>Conoidasida</taxon>
        <taxon>Coccidia</taxon>
        <taxon>Eucoccidiorida</taxon>
        <taxon>Eimeriorina</taxon>
        <taxon>Eimeriidae</taxon>
        <taxon>Cyclospora</taxon>
    </lineage>
</organism>
<dbReference type="Gene3D" id="3.30.1490.20">
    <property type="entry name" value="ATP-grasp fold, A domain"/>
    <property type="match status" value="1"/>
</dbReference>
<dbReference type="UniPathway" id="UPA00223">
    <property type="reaction ID" value="UER00999"/>
</dbReference>
<dbReference type="InParanoid" id="A0A1D3CWM3"/>
<dbReference type="GO" id="GO:0004775">
    <property type="term" value="F:succinate-CoA ligase (ADP-forming) activity"/>
    <property type="evidence" value="ECO:0007669"/>
    <property type="project" value="TreeGrafter"/>
</dbReference>
<dbReference type="PROSITE" id="PS50975">
    <property type="entry name" value="ATP_GRASP"/>
    <property type="match status" value="1"/>
</dbReference>
<dbReference type="InterPro" id="IPR013815">
    <property type="entry name" value="ATP_grasp_subdomain_1"/>
</dbReference>
<dbReference type="Proteomes" id="UP000095192">
    <property type="component" value="Unassembled WGS sequence"/>
</dbReference>
<evidence type="ECO:0000256" key="3">
    <source>
        <dbReference type="PROSITE-ProRule" id="PRU00409"/>
    </source>
</evidence>
<dbReference type="GO" id="GO:0046872">
    <property type="term" value="F:metal ion binding"/>
    <property type="evidence" value="ECO:0007669"/>
    <property type="project" value="InterPro"/>
</dbReference>
<evidence type="ECO:0000313" key="5">
    <source>
        <dbReference type="EMBL" id="OEH75593.1"/>
    </source>
</evidence>
<dbReference type="PANTHER" id="PTHR11815">
    <property type="entry name" value="SUCCINYL-COA SYNTHETASE BETA CHAIN"/>
    <property type="match status" value="1"/>
</dbReference>
<dbReference type="InterPro" id="IPR013650">
    <property type="entry name" value="ATP-grasp_succ-CoA_synth-type"/>
</dbReference>
<dbReference type="GO" id="GO:0042709">
    <property type="term" value="C:succinate-CoA ligase complex"/>
    <property type="evidence" value="ECO:0007669"/>
    <property type="project" value="TreeGrafter"/>
</dbReference>
<keyword evidence="3" id="KW-0547">Nucleotide-binding</keyword>
<accession>A0A1D3CWM3</accession>
<proteinExistence type="predicted"/>
<dbReference type="VEuPathDB" id="ToxoDB:LOC34621689"/>
<evidence type="ECO:0000256" key="1">
    <source>
        <dbReference type="ARBA" id="ARBA00022532"/>
    </source>
</evidence>
<reference evidence="5 6" key="1">
    <citation type="journal article" date="2016" name="BMC Genomics">
        <title>Comparative genomics reveals Cyclospora cayetanensis possesses coccidia-like metabolism and invasion components but unique surface antigens.</title>
        <authorList>
            <person name="Liu S."/>
            <person name="Wang L."/>
            <person name="Zheng H."/>
            <person name="Xu Z."/>
            <person name="Roellig D.M."/>
            <person name="Li N."/>
            <person name="Frace M.A."/>
            <person name="Tang K."/>
            <person name="Arrowood M.J."/>
            <person name="Moss D.M."/>
            <person name="Zhang L."/>
            <person name="Feng Y."/>
            <person name="Xiao L."/>
        </authorList>
    </citation>
    <scope>NUCLEOTIDE SEQUENCE [LARGE SCALE GENOMIC DNA]</scope>
    <source>
        <strain evidence="5 6">CHN_HEN01</strain>
    </source>
</reference>
<dbReference type="PANTHER" id="PTHR11815:SF1">
    <property type="entry name" value="SUCCINATE--COA LIGASE [ADP-FORMING] SUBUNIT BETA, MITOCHONDRIAL"/>
    <property type="match status" value="1"/>
</dbReference>